<organism evidence="11 12">
    <name type="scientific">Sesamum angolense</name>
    <dbReference type="NCBI Taxonomy" id="2727404"/>
    <lineage>
        <taxon>Eukaryota</taxon>
        <taxon>Viridiplantae</taxon>
        <taxon>Streptophyta</taxon>
        <taxon>Embryophyta</taxon>
        <taxon>Tracheophyta</taxon>
        <taxon>Spermatophyta</taxon>
        <taxon>Magnoliopsida</taxon>
        <taxon>eudicotyledons</taxon>
        <taxon>Gunneridae</taxon>
        <taxon>Pentapetalae</taxon>
        <taxon>asterids</taxon>
        <taxon>lamiids</taxon>
        <taxon>Lamiales</taxon>
        <taxon>Pedaliaceae</taxon>
        <taxon>Sesamum</taxon>
    </lineage>
</organism>
<comment type="caution">
    <text evidence="11">The sequence shown here is derived from an EMBL/GenBank/DDBJ whole genome shotgun (WGS) entry which is preliminary data.</text>
</comment>
<dbReference type="PANTHER" id="PTHR31375">
    <property type="match status" value="1"/>
</dbReference>
<dbReference type="GO" id="GO:0005975">
    <property type="term" value="P:carbohydrate metabolic process"/>
    <property type="evidence" value="ECO:0007669"/>
    <property type="project" value="InterPro"/>
</dbReference>
<gene>
    <name evidence="11" type="ORF">Sango_1540500</name>
</gene>
<proteinExistence type="inferred from homology"/>
<keyword evidence="5 9" id="KW-0378">Hydrolase</keyword>
<evidence type="ECO:0000256" key="2">
    <source>
        <dbReference type="ARBA" id="ARBA00008834"/>
    </source>
</evidence>
<accession>A0AAE2BTC2</accession>
<evidence type="ECO:0000256" key="9">
    <source>
        <dbReference type="RuleBase" id="RU361169"/>
    </source>
</evidence>
<evidence type="ECO:0000256" key="7">
    <source>
        <dbReference type="ARBA" id="ARBA00023316"/>
    </source>
</evidence>
<protein>
    <submittedName>
        <fullName evidence="11">Polygalacturonase</fullName>
    </submittedName>
</protein>
<dbReference type="InterPro" id="IPR000743">
    <property type="entry name" value="Glyco_hydro_28"/>
</dbReference>
<dbReference type="InterPro" id="IPR006626">
    <property type="entry name" value="PbH1"/>
</dbReference>
<keyword evidence="3" id="KW-0134">Cell wall</keyword>
<evidence type="ECO:0000256" key="8">
    <source>
        <dbReference type="PROSITE-ProRule" id="PRU10052"/>
    </source>
</evidence>
<keyword evidence="7" id="KW-0961">Cell wall biogenesis/degradation</keyword>
<dbReference type="GO" id="GO:0071555">
    <property type="term" value="P:cell wall organization"/>
    <property type="evidence" value="ECO:0007669"/>
    <property type="project" value="UniProtKB-KW"/>
</dbReference>
<dbReference type="InterPro" id="IPR012334">
    <property type="entry name" value="Pectin_lyas_fold"/>
</dbReference>
<dbReference type="Pfam" id="PF00295">
    <property type="entry name" value="Glyco_hydro_28"/>
    <property type="match status" value="1"/>
</dbReference>
<evidence type="ECO:0000256" key="4">
    <source>
        <dbReference type="ARBA" id="ARBA00022525"/>
    </source>
</evidence>
<evidence type="ECO:0000256" key="5">
    <source>
        <dbReference type="ARBA" id="ARBA00022801"/>
    </source>
</evidence>
<evidence type="ECO:0000313" key="11">
    <source>
        <dbReference type="EMBL" id="KAK4397039.1"/>
    </source>
</evidence>
<dbReference type="InterPro" id="IPR011050">
    <property type="entry name" value="Pectin_lyase_fold/virulence"/>
</dbReference>
<dbReference type="GO" id="GO:0004650">
    <property type="term" value="F:polygalacturonase activity"/>
    <property type="evidence" value="ECO:0007669"/>
    <property type="project" value="InterPro"/>
</dbReference>
<reference evidence="11" key="1">
    <citation type="submission" date="2020-06" db="EMBL/GenBank/DDBJ databases">
        <authorList>
            <person name="Li T."/>
            <person name="Hu X."/>
            <person name="Zhang T."/>
            <person name="Song X."/>
            <person name="Zhang H."/>
            <person name="Dai N."/>
            <person name="Sheng W."/>
            <person name="Hou X."/>
            <person name="Wei L."/>
        </authorList>
    </citation>
    <scope>NUCLEOTIDE SEQUENCE</scope>
    <source>
        <strain evidence="11">K16</strain>
        <tissue evidence="11">Leaf</tissue>
    </source>
</reference>
<dbReference type="Proteomes" id="UP001289374">
    <property type="component" value="Unassembled WGS sequence"/>
</dbReference>
<evidence type="ECO:0000256" key="1">
    <source>
        <dbReference type="ARBA" id="ARBA00004191"/>
    </source>
</evidence>
<evidence type="ECO:0000256" key="3">
    <source>
        <dbReference type="ARBA" id="ARBA00022512"/>
    </source>
</evidence>
<sequence length="358" mass="39223">MFGVLLFLYGLASLHLTRSDLCTIEDHFNVMDYGATSDGLTDDSRISGRVVAPKSPSLWDGKDASQWLGFKDVSGLNVDGFGSIDGQGKAWWDQSCRYHPQLINCTKLAPTALKFMSCNGSSVSNLNLVNSSQTHILLTACNSFNINNVLIDSPQNSPNTDGIHIHSSQQLVITNSRIRSGDDCISIGDHNSNIQIANVECGPGHGISIGSLGKSRNYVNVEKIHVTNAFFNQTTNGARIKTWQVGRGYVRDVVFENLVFYSVKNPIIIDQNYCDIRDACREQVTGVQISNVSYKEIYGTSTSDIAINLNCSRSVPCRGIWMESIQLTSAKAGRKVTANCTSAYGQEIDVFPYPCLLD</sequence>
<reference evidence="11" key="2">
    <citation type="journal article" date="2024" name="Plant">
        <title>Genomic evolution and insights into agronomic trait innovations of Sesamum species.</title>
        <authorList>
            <person name="Miao H."/>
            <person name="Wang L."/>
            <person name="Qu L."/>
            <person name="Liu H."/>
            <person name="Sun Y."/>
            <person name="Le M."/>
            <person name="Wang Q."/>
            <person name="Wei S."/>
            <person name="Zheng Y."/>
            <person name="Lin W."/>
            <person name="Duan Y."/>
            <person name="Cao H."/>
            <person name="Xiong S."/>
            <person name="Wang X."/>
            <person name="Wei L."/>
            <person name="Li C."/>
            <person name="Ma Q."/>
            <person name="Ju M."/>
            <person name="Zhao R."/>
            <person name="Li G."/>
            <person name="Mu C."/>
            <person name="Tian Q."/>
            <person name="Mei H."/>
            <person name="Zhang T."/>
            <person name="Gao T."/>
            <person name="Zhang H."/>
        </authorList>
    </citation>
    <scope>NUCLEOTIDE SEQUENCE</scope>
    <source>
        <strain evidence="11">K16</strain>
    </source>
</reference>
<keyword evidence="10" id="KW-0732">Signal</keyword>
<name>A0AAE2BTC2_9LAMI</name>
<dbReference type="SUPFAM" id="SSF51126">
    <property type="entry name" value="Pectin lyase-like"/>
    <property type="match status" value="1"/>
</dbReference>
<evidence type="ECO:0000313" key="12">
    <source>
        <dbReference type="Proteomes" id="UP001289374"/>
    </source>
</evidence>
<comment type="similarity">
    <text evidence="2 9">Belongs to the glycosyl hydrolase 28 family.</text>
</comment>
<dbReference type="Gene3D" id="2.160.20.10">
    <property type="entry name" value="Single-stranded right-handed beta-helix, Pectin lyase-like"/>
    <property type="match status" value="1"/>
</dbReference>
<keyword evidence="4" id="KW-0964">Secreted</keyword>
<comment type="subcellular location">
    <subcellularLocation>
        <location evidence="1">Secreted</location>
        <location evidence="1">Cell wall</location>
    </subcellularLocation>
</comment>
<feature type="active site" evidence="8">
    <location>
        <position position="205"/>
    </location>
</feature>
<evidence type="ECO:0000256" key="6">
    <source>
        <dbReference type="ARBA" id="ARBA00023295"/>
    </source>
</evidence>
<dbReference type="PROSITE" id="PS00502">
    <property type="entry name" value="POLYGALACTURONASE"/>
    <property type="match status" value="1"/>
</dbReference>
<keyword evidence="6 9" id="KW-0326">Glycosidase</keyword>
<dbReference type="AlphaFoldDB" id="A0AAE2BTC2"/>
<evidence type="ECO:0000256" key="10">
    <source>
        <dbReference type="SAM" id="SignalP"/>
    </source>
</evidence>
<keyword evidence="12" id="KW-1185">Reference proteome</keyword>
<dbReference type="EMBL" id="JACGWL010000008">
    <property type="protein sequence ID" value="KAK4397039.1"/>
    <property type="molecule type" value="Genomic_DNA"/>
</dbReference>
<feature type="signal peptide" evidence="10">
    <location>
        <begin position="1"/>
        <end position="19"/>
    </location>
</feature>
<feature type="chain" id="PRO_5041914834" evidence="10">
    <location>
        <begin position="20"/>
        <end position="358"/>
    </location>
</feature>
<dbReference type="SMART" id="SM00710">
    <property type="entry name" value="PbH1"/>
    <property type="match status" value="4"/>
</dbReference>